<dbReference type="AlphaFoldDB" id="A0AAV9QH89"/>
<reference evidence="3 4" key="1">
    <citation type="submission" date="2023-06" db="EMBL/GenBank/DDBJ databases">
        <title>Black Yeasts Isolated from many extreme environments.</title>
        <authorList>
            <person name="Coleine C."/>
            <person name="Stajich J.E."/>
            <person name="Selbmann L."/>
        </authorList>
    </citation>
    <scope>NUCLEOTIDE SEQUENCE [LARGE SCALE GENOMIC DNA]</scope>
    <source>
        <strain evidence="3 4">CCFEE 5887</strain>
    </source>
</reference>
<feature type="region of interest" description="Disordered" evidence="1">
    <location>
        <begin position="93"/>
        <end position="127"/>
    </location>
</feature>
<feature type="region of interest" description="Disordered" evidence="1">
    <location>
        <begin position="338"/>
        <end position="360"/>
    </location>
</feature>
<evidence type="ECO:0000313" key="4">
    <source>
        <dbReference type="Proteomes" id="UP001345827"/>
    </source>
</evidence>
<dbReference type="Pfam" id="PF13350">
    <property type="entry name" value="Y_phosphatase3"/>
    <property type="match status" value="1"/>
</dbReference>
<feature type="compositionally biased region" description="Basic and acidic residues" evidence="1">
    <location>
        <begin position="44"/>
        <end position="62"/>
    </location>
</feature>
<name>A0AAV9QH89_9PEZI</name>
<dbReference type="InterPro" id="IPR000387">
    <property type="entry name" value="Tyr_Pase_dom"/>
</dbReference>
<evidence type="ECO:0000256" key="1">
    <source>
        <dbReference type="SAM" id="MobiDB-lite"/>
    </source>
</evidence>
<dbReference type="InterPro" id="IPR016130">
    <property type="entry name" value="Tyr_Pase_AS"/>
</dbReference>
<dbReference type="EMBL" id="JAXLQG010000003">
    <property type="protein sequence ID" value="KAK5542563.1"/>
    <property type="molecule type" value="Genomic_DNA"/>
</dbReference>
<dbReference type="GO" id="GO:0004721">
    <property type="term" value="F:phosphoprotein phosphatase activity"/>
    <property type="evidence" value="ECO:0007669"/>
    <property type="project" value="InterPro"/>
</dbReference>
<accession>A0AAV9QH89</accession>
<evidence type="ECO:0000259" key="2">
    <source>
        <dbReference type="PROSITE" id="PS50056"/>
    </source>
</evidence>
<dbReference type="Proteomes" id="UP001345827">
    <property type="component" value="Unassembled WGS sequence"/>
</dbReference>
<keyword evidence="4" id="KW-1185">Reference proteome</keyword>
<feature type="region of interest" description="Disordered" evidence="1">
    <location>
        <begin position="1"/>
        <end position="72"/>
    </location>
</feature>
<dbReference type="Gene3D" id="3.90.190.10">
    <property type="entry name" value="Protein tyrosine phosphatase superfamily"/>
    <property type="match status" value="1"/>
</dbReference>
<evidence type="ECO:0000313" key="3">
    <source>
        <dbReference type="EMBL" id="KAK5542563.1"/>
    </source>
</evidence>
<sequence length="440" mass="47815">MANTEPTLGVTNDVPNPELPYQPYMDVKPPAEAALSETNGAPLTEREVEALEKREREDRESTPEPENFAIAFPDHLPTPPFLHVEGVPNFRDLGGYACQPPSSSTSTSTTDSDSGTSSQQQPGTTTATTATYILRKGLLYRCAHPTHLTAQGASYLTQTLGVRDMYDLRSQPEISRLAATVASSGKTNYPLADPETGCLDHVASLTRHFTPVYQSEDYGPVALAKKLAWYTAAHAHDEGVGFAYSEGFVKAYRDIAVHGARPAYEKIFRQLLDRPGEPLVFHCTAGKDRTGVFGALVGKLVGVPEDMICWEYALTEPGLGEWRAQFIERICASGLGGGGGKASTSPGAGQQQQRPQISREEAARICGSRAGNMRAFLKVVLEKELGGVERYLVERCGLTMDEVTRLRDSLIVKVHDEGEVVKKCEIKGWTAEGGVQDLKN</sequence>
<gene>
    <name evidence="3" type="ORF">LTR25_002449</name>
</gene>
<feature type="domain" description="Tyrosine specific protein phosphatases" evidence="2">
    <location>
        <begin position="246"/>
        <end position="293"/>
    </location>
</feature>
<dbReference type="PROSITE" id="PS50056">
    <property type="entry name" value="TYR_PHOSPHATASE_2"/>
    <property type="match status" value="1"/>
</dbReference>
<dbReference type="InterPro" id="IPR026893">
    <property type="entry name" value="Tyr/Ser_Pase_IphP-type"/>
</dbReference>
<feature type="compositionally biased region" description="Low complexity" evidence="1">
    <location>
        <begin position="99"/>
        <end position="127"/>
    </location>
</feature>
<organism evidence="3 4">
    <name type="scientific">Vermiconidia calcicola</name>
    <dbReference type="NCBI Taxonomy" id="1690605"/>
    <lineage>
        <taxon>Eukaryota</taxon>
        <taxon>Fungi</taxon>
        <taxon>Dikarya</taxon>
        <taxon>Ascomycota</taxon>
        <taxon>Pezizomycotina</taxon>
        <taxon>Dothideomycetes</taxon>
        <taxon>Dothideomycetidae</taxon>
        <taxon>Mycosphaerellales</taxon>
        <taxon>Extremaceae</taxon>
        <taxon>Vermiconidia</taxon>
    </lineage>
</organism>
<feature type="compositionally biased region" description="Polar residues" evidence="1">
    <location>
        <begin position="1"/>
        <end position="14"/>
    </location>
</feature>
<protein>
    <recommendedName>
        <fullName evidence="2">Tyrosine specific protein phosphatases domain-containing protein</fullName>
    </recommendedName>
</protein>
<dbReference type="SUPFAM" id="SSF52799">
    <property type="entry name" value="(Phosphotyrosine protein) phosphatases II"/>
    <property type="match status" value="1"/>
</dbReference>
<proteinExistence type="predicted"/>
<dbReference type="PROSITE" id="PS00383">
    <property type="entry name" value="TYR_PHOSPHATASE_1"/>
    <property type="match status" value="1"/>
</dbReference>
<dbReference type="PANTHER" id="PTHR31126">
    <property type="entry name" value="TYROSINE-PROTEIN PHOSPHATASE"/>
    <property type="match status" value="1"/>
</dbReference>
<dbReference type="InterPro" id="IPR029021">
    <property type="entry name" value="Prot-tyrosine_phosphatase-like"/>
</dbReference>
<dbReference type="PANTHER" id="PTHR31126:SF1">
    <property type="entry name" value="TYROSINE SPECIFIC PROTEIN PHOSPHATASES DOMAIN-CONTAINING PROTEIN"/>
    <property type="match status" value="1"/>
</dbReference>
<comment type="caution">
    <text evidence="3">The sequence shown here is derived from an EMBL/GenBank/DDBJ whole genome shotgun (WGS) entry which is preliminary data.</text>
</comment>